<dbReference type="eggNOG" id="COG0810">
    <property type="taxonomic scope" value="Bacteria"/>
</dbReference>
<protein>
    <submittedName>
        <fullName evidence="12">TonB-dependent receptor</fullName>
    </submittedName>
</protein>
<dbReference type="EMBL" id="CP016896">
    <property type="protein sequence ID" value="APV36403.1"/>
    <property type="molecule type" value="Genomic_DNA"/>
</dbReference>
<keyword evidence="10" id="KW-0732">Signal</keyword>
<evidence type="ECO:0000256" key="1">
    <source>
        <dbReference type="ARBA" id="ARBA00004383"/>
    </source>
</evidence>
<evidence type="ECO:0000256" key="5">
    <source>
        <dbReference type="ARBA" id="ARBA00022519"/>
    </source>
</evidence>
<keyword evidence="7" id="KW-0653">Protein transport</keyword>
<comment type="similarity">
    <text evidence="2">Belongs to the TonB family.</text>
</comment>
<feature type="signal peptide" evidence="10">
    <location>
        <begin position="1"/>
        <end position="20"/>
    </location>
</feature>
<keyword evidence="6" id="KW-0812">Transmembrane</keyword>
<reference evidence="12 13" key="1">
    <citation type="submission" date="2016-08" db="EMBL/GenBank/DDBJ databases">
        <title>Complete genome sequence of Acinetobacter baylyi strain GFJ2.</title>
        <authorList>
            <person name="Tabata M."/>
            <person name="Kuboki S."/>
            <person name="Gibu N."/>
            <person name="Kinouchi Y."/>
            <person name="Vangnai A."/>
            <person name="Kasai D."/>
            <person name="Fukuda M."/>
        </authorList>
    </citation>
    <scope>NUCLEOTIDE SEQUENCE [LARGE SCALE GENOMIC DNA]</scope>
    <source>
        <strain evidence="12 13">GFJ2</strain>
    </source>
</reference>
<dbReference type="PANTHER" id="PTHR33446">
    <property type="entry name" value="PROTEIN TONB-RELATED"/>
    <property type="match status" value="1"/>
</dbReference>
<feature type="chain" id="PRO_5012817459" evidence="10">
    <location>
        <begin position="21"/>
        <end position="244"/>
    </location>
</feature>
<dbReference type="GO" id="GO:0055085">
    <property type="term" value="P:transmembrane transport"/>
    <property type="evidence" value="ECO:0007669"/>
    <property type="project" value="InterPro"/>
</dbReference>
<dbReference type="AlphaFoldDB" id="A0A1P8EJM7"/>
<gene>
    <name evidence="12" type="ORF">BEN76_10400</name>
</gene>
<dbReference type="RefSeq" id="WP_076033017.1">
    <property type="nucleotide sequence ID" value="NZ_CP016896.1"/>
</dbReference>
<evidence type="ECO:0000256" key="10">
    <source>
        <dbReference type="SAM" id="SignalP"/>
    </source>
</evidence>
<organism evidence="12 13">
    <name type="scientific">Acinetobacter soli</name>
    <dbReference type="NCBI Taxonomy" id="487316"/>
    <lineage>
        <taxon>Bacteria</taxon>
        <taxon>Pseudomonadati</taxon>
        <taxon>Pseudomonadota</taxon>
        <taxon>Gammaproteobacteria</taxon>
        <taxon>Moraxellales</taxon>
        <taxon>Moraxellaceae</taxon>
        <taxon>Acinetobacter</taxon>
    </lineage>
</organism>
<evidence type="ECO:0000313" key="13">
    <source>
        <dbReference type="Proteomes" id="UP000185674"/>
    </source>
</evidence>
<keyword evidence="3" id="KW-0813">Transport</keyword>
<evidence type="ECO:0000256" key="7">
    <source>
        <dbReference type="ARBA" id="ARBA00022927"/>
    </source>
</evidence>
<keyword evidence="8" id="KW-1133">Transmembrane helix</keyword>
<evidence type="ECO:0000259" key="11">
    <source>
        <dbReference type="PROSITE" id="PS52015"/>
    </source>
</evidence>
<dbReference type="InterPro" id="IPR006260">
    <property type="entry name" value="TonB/TolA_C"/>
</dbReference>
<dbReference type="Gene3D" id="3.30.1150.10">
    <property type="match status" value="2"/>
</dbReference>
<proteinExistence type="inferred from homology"/>
<accession>A0A1P8EJM7</accession>
<name>A0A1P8EJM7_9GAMM</name>
<evidence type="ECO:0000256" key="6">
    <source>
        <dbReference type="ARBA" id="ARBA00022692"/>
    </source>
</evidence>
<keyword evidence="5" id="KW-0997">Cell inner membrane</keyword>
<dbReference type="Proteomes" id="UP000185674">
    <property type="component" value="Chromosome"/>
</dbReference>
<feature type="domain" description="TonB C-terminal" evidence="11">
    <location>
        <begin position="151"/>
        <end position="244"/>
    </location>
</feature>
<sequence>MKAFVYLSLLLCVPFAHNHAQSPAANVQLSAQKSAALPAHLTTRLQWARTPQLEYSDADLNQQDRAAIVRVVADETGQITQATIQESTGLSKLDNMLINATKAALIQPFQVDDTAVPTIGYQAFTLKIAHALKSNDCVYRFDSEHWRKQQQDKKVPFRYIEQPSLQVDRDELKGKDRYVRLSFKVDKAGNITRVKIKKGSGIYALDEKVMQAVMGAKVEVSKTLWLYKKSTLSDKINFSLDACQ</sequence>
<dbReference type="Pfam" id="PF03544">
    <property type="entry name" value="TonB_C"/>
    <property type="match status" value="1"/>
</dbReference>
<dbReference type="InterPro" id="IPR051045">
    <property type="entry name" value="TonB-dependent_transducer"/>
</dbReference>
<dbReference type="SUPFAM" id="SSF74653">
    <property type="entry name" value="TolA/TonB C-terminal domain"/>
    <property type="match status" value="2"/>
</dbReference>
<keyword evidence="12" id="KW-0675">Receptor</keyword>
<evidence type="ECO:0000256" key="2">
    <source>
        <dbReference type="ARBA" id="ARBA00006555"/>
    </source>
</evidence>
<dbReference type="InterPro" id="IPR037682">
    <property type="entry name" value="TonB_C"/>
</dbReference>
<comment type="subcellular location">
    <subcellularLocation>
        <location evidence="1">Cell inner membrane</location>
        <topology evidence="1">Single-pass membrane protein</topology>
        <orientation evidence="1">Periplasmic side</orientation>
    </subcellularLocation>
</comment>
<evidence type="ECO:0000313" key="12">
    <source>
        <dbReference type="EMBL" id="APV36403.1"/>
    </source>
</evidence>
<keyword evidence="9" id="KW-0472">Membrane</keyword>
<dbReference type="GO" id="GO:0005886">
    <property type="term" value="C:plasma membrane"/>
    <property type="evidence" value="ECO:0007669"/>
    <property type="project" value="UniProtKB-SubCell"/>
</dbReference>
<dbReference type="PROSITE" id="PS52015">
    <property type="entry name" value="TONB_CTD"/>
    <property type="match status" value="1"/>
</dbReference>
<dbReference type="KEGG" id="asol:BEN76_10400"/>
<evidence type="ECO:0000256" key="8">
    <source>
        <dbReference type="ARBA" id="ARBA00022989"/>
    </source>
</evidence>
<evidence type="ECO:0000256" key="9">
    <source>
        <dbReference type="ARBA" id="ARBA00023136"/>
    </source>
</evidence>
<dbReference type="STRING" id="487316.BEN76_10400"/>
<dbReference type="GO" id="GO:0015031">
    <property type="term" value="P:protein transport"/>
    <property type="evidence" value="ECO:0007669"/>
    <property type="project" value="UniProtKB-KW"/>
</dbReference>
<evidence type="ECO:0000256" key="4">
    <source>
        <dbReference type="ARBA" id="ARBA00022475"/>
    </source>
</evidence>
<evidence type="ECO:0000256" key="3">
    <source>
        <dbReference type="ARBA" id="ARBA00022448"/>
    </source>
</evidence>
<keyword evidence="4" id="KW-1003">Cell membrane</keyword>
<dbReference type="NCBIfam" id="TIGR01352">
    <property type="entry name" value="tonB_Cterm"/>
    <property type="match status" value="1"/>
</dbReference>